<comment type="cofactor">
    <cofactor evidence="1">
        <name>pyridoxal 5'-phosphate</name>
        <dbReference type="ChEBI" id="CHEBI:597326"/>
    </cofactor>
</comment>
<dbReference type="AlphaFoldDB" id="A0A6P8HY55"/>
<accession>A0A6P8HY55</accession>
<dbReference type="InterPro" id="IPR015422">
    <property type="entry name" value="PyrdxlP-dep_Trfase_small"/>
</dbReference>
<evidence type="ECO:0000313" key="13">
    <source>
        <dbReference type="Proteomes" id="UP000515163"/>
    </source>
</evidence>
<keyword evidence="7" id="KW-0663">Pyridoxal phosphate</keyword>
<dbReference type="FunCoup" id="A0A6P8HY55">
    <property type="interactions" value="504"/>
</dbReference>
<dbReference type="GO" id="GO:0005829">
    <property type="term" value="C:cytosol"/>
    <property type="evidence" value="ECO:0007669"/>
    <property type="project" value="UniProtKB-SubCell"/>
</dbReference>
<evidence type="ECO:0000256" key="6">
    <source>
        <dbReference type="ARBA" id="ARBA00022679"/>
    </source>
</evidence>
<comment type="subcellular location">
    <subcellularLocation>
        <location evidence="2">Cytoplasm</location>
        <location evidence="2">Cytosol</location>
    </subcellularLocation>
</comment>
<evidence type="ECO:0000256" key="11">
    <source>
        <dbReference type="ARBA" id="ARBA00040554"/>
    </source>
</evidence>
<dbReference type="InterPro" id="IPR015424">
    <property type="entry name" value="PyrdxlP-dep_Trfase"/>
</dbReference>
<evidence type="ECO:0000256" key="8">
    <source>
        <dbReference type="ARBA" id="ARBA00023239"/>
    </source>
</evidence>
<dbReference type="EC" id="4.4.1.16" evidence="10"/>
<evidence type="ECO:0000256" key="4">
    <source>
        <dbReference type="ARBA" id="ARBA00011738"/>
    </source>
</evidence>
<dbReference type="Pfam" id="PF00266">
    <property type="entry name" value="Aminotran_5"/>
    <property type="match status" value="1"/>
</dbReference>
<evidence type="ECO:0000256" key="9">
    <source>
        <dbReference type="ARBA" id="ARBA00037407"/>
    </source>
</evidence>
<evidence type="ECO:0000256" key="3">
    <source>
        <dbReference type="ARBA" id="ARBA00009236"/>
    </source>
</evidence>
<protein>
    <recommendedName>
        <fullName evidence="11">Selenocysteine lyase</fullName>
        <ecNumber evidence="10">4.4.1.16</ecNumber>
    </recommendedName>
</protein>
<evidence type="ECO:0000256" key="2">
    <source>
        <dbReference type="ARBA" id="ARBA00004514"/>
    </source>
</evidence>
<dbReference type="FunFam" id="3.40.640.10:FF:000083">
    <property type="entry name" value="Selenocysteine lyase"/>
    <property type="match status" value="1"/>
</dbReference>
<evidence type="ECO:0000256" key="10">
    <source>
        <dbReference type="ARBA" id="ARBA00039054"/>
    </source>
</evidence>
<keyword evidence="5" id="KW-0963">Cytoplasm</keyword>
<keyword evidence="8" id="KW-0456">Lyase</keyword>
<dbReference type="KEGG" id="aten:116296426"/>
<dbReference type="GeneID" id="116296426"/>
<comment type="function">
    <text evidence="9">Catalyzes the decomposition of L-selenocysteine to L-alanine and elemental selenium.</text>
</comment>
<keyword evidence="13" id="KW-1185">Reference proteome</keyword>
<sequence length="423" mass="46239">MNEEKQPQVYLDYNATTPLDSTVLQSIHDALRDAWGNPSSSHPLGRRANDVIKQSRQSIADMVGAQNSEIIITSGGTEANNMVFLTAIRYYQEFLEMSENHALKGSKPQFIISNQEHDSVCLPVAHFAQVQAAEECIVNVEKDSGMVTAQAIKDAVKPNTCLVSVMLANNETGIIQPISEITQVIKSLNKERKLAGFPRILLHTDAAQAIGKIRVDVNDLGVDYLTIVGHKFYAPRIGALYVSCLGENSGPPLFPMLFGGGQERNYRPGTENTGMIAGLGQAAQLVVEHLDEYQIHMKKVRDYLETRLEEVFGSDNIHINGKFPTSERLPNTCNVSFIGKDLQGRAVLSRVKYLLASVGAACHSDRGSKPSPILEALGIPCHVAINAIRMSVGRETTTGDIDIVVQDLKDTIDRMKQEAGNAS</sequence>
<dbReference type="Gene3D" id="3.90.1150.10">
    <property type="entry name" value="Aspartate Aminotransferase, domain 1"/>
    <property type="match status" value="1"/>
</dbReference>
<dbReference type="InParanoid" id="A0A6P8HY55"/>
<evidence type="ECO:0000256" key="1">
    <source>
        <dbReference type="ARBA" id="ARBA00001933"/>
    </source>
</evidence>
<organism evidence="13 14">
    <name type="scientific">Actinia tenebrosa</name>
    <name type="common">Australian red waratah sea anemone</name>
    <dbReference type="NCBI Taxonomy" id="6105"/>
    <lineage>
        <taxon>Eukaryota</taxon>
        <taxon>Metazoa</taxon>
        <taxon>Cnidaria</taxon>
        <taxon>Anthozoa</taxon>
        <taxon>Hexacorallia</taxon>
        <taxon>Actiniaria</taxon>
        <taxon>Actiniidae</taxon>
        <taxon>Actinia</taxon>
    </lineage>
</organism>
<name>A0A6P8HY55_ACTTE</name>
<dbReference type="Proteomes" id="UP000515163">
    <property type="component" value="Unplaced"/>
</dbReference>
<reference evidence="14" key="1">
    <citation type="submission" date="2025-08" db="UniProtKB">
        <authorList>
            <consortium name="RefSeq"/>
        </authorList>
    </citation>
    <scope>IDENTIFICATION</scope>
    <source>
        <tissue evidence="14">Tentacle</tissue>
    </source>
</reference>
<dbReference type="PANTHER" id="PTHR11601">
    <property type="entry name" value="CYSTEINE DESULFURYLASE FAMILY MEMBER"/>
    <property type="match status" value="1"/>
</dbReference>
<evidence type="ECO:0000256" key="5">
    <source>
        <dbReference type="ARBA" id="ARBA00022490"/>
    </source>
</evidence>
<evidence type="ECO:0000259" key="12">
    <source>
        <dbReference type="Pfam" id="PF00266"/>
    </source>
</evidence>
<proteinExistence type="inferred from homology"/>
<dbReference type="PIRSF" id="PIRSF005572">
    <property type="entry name" value="NifS"/>
    <property type="match status" value="1"/>
</dbReference>
<dbReference type="PANTHER" id="PTHR11601:SF62">
    <property type="entry name" value="SELENOCYSTEINE LYASE"/>
    <property type="match status" value="1"/>
</dbReference>
<dbReference type="InterPro" id="IPR000192">
    <property type="entry name" value="Aminotrans_V_dom"/>
</dbReference>
<dbReference type="RefSeq" id="XP_031560303.1">
    <property type="nucleotide sequence ID" value="XM_031704443.1"/>
</dbReference>
<dbReference type="Gene3D" id="3.40.640.10">
    <property type="entry name" value="Type I PLP-dependent aspartate aminotransferase-like (Major domain)"/>
    <property type="match status" value="1"/>
</dbReference>
<comment type="similarity">
    <text evidence="3">Belongs to the class-V pyridoxal-phosphate-dependent aminotransferase family.</text>
</comment>
<dbReference type="GO" id="GO:0009000">
    <property type="term" value="F:selenocysteine lyase activity"/>
    <property type="evidence" value="ECO:0007669"/>
    <property type="project" value="UniProtKB-EC"/>
</dbReference>
<dbReference type="Gene3D" id="1.10.260.50">
    <property type="match status" value="1"/>
</dbReference>
<keyword evidence="6" id="KW-0808">Transferase</keyword>
<comment type="subunit">
    <text evidence="4">Homodimer.</text>
</comment>
<evidence type="ECO:0000256" key="7">
    <source>
        <dbReference type="ARBA" id="ARBA00022898"/>
    </source>
</evidence>
<feature type="domain" description="Aminotransferase class V" evidence="12">
    <location>
        <begin position="9"/>
        <end position="403"/>
    </location>
</feature>
<dbReference type="SUPFAM" id="SSF53383">
    <property type="entry name" value="PLP-dependent transferases"/>
    <property type="match status" value="1"/>
</dbReference>
<dbReference type="FunFam" id="3.90.1150.10:FF:000065">
    <property type="entry name" value="Selenocysteine lyase"/>
    <property type="match status" value="1"/>
</dbReference>
<dbReference type="OrthoDB" id="10250117at2759"/>
<evidence type="ECO:0000313" key="14">
    <source>
        <dbReference type="RefSeq" id="XP_031560303.1"/>
    </source>
</evidence>
<gene>
    <name evidence="14" type="primary">LOC116296426</name>
</gene>
<dbReference type="InterPro" id="IPR015421">
    <property type="entry name" value="PyrdxlP-dep_Trfase_major"/>
</dbReference>
<dbReference type="GO" id="GO:0016740">
    <property type="term" value="F:transferase activity"/>
    <property type="evidence" value="ECO:0007669"/>
    <property type="project" value="UniProtKB-KW"/>
</dbReference>
<dbReference type="InterPro" id="IPR016454">
    <property type="entry name" value="Cysteine_dSase"/>
</dbReference>